<dbReference type="Proteomes" id="UP000095439">
    <property type="component" value="Unassembled WGS sequence"/>
</dbReference>
<dbReference type="Pfam" id="PF13240">
    <property type="entry name" value="Zn_Ribbon_1"/>
    <property type="match status" value="1"/>
</dbReference>
<feature type="domain" description="Zinc-ribbon" evidence="1">
    <location>
        <begin position="67"/>
        <end position="87"/>
    </location>
</feature>
<evidence type="ECO:0000313" key="2">
    <source>
        <dbReference type="EMBL" id="CUN86729.1"/>
    </source>
</evidence>
<dbReference type="RefSeq" id="WP_242858369.1">
    <property type="nucleotide sequence ID" value="NZ_CABIWY010000006.1"/>
</dbReference>
<dbReference type="AlphaFoldDB" id="A0A174AFP8"/>
<dbReference type="EMBL" id="CYYY01000006">
    <property type="protein sequence ID" value="CUN86729.1"/>
    <property type="molecule type" value="Genomic_DNA"/>
</dbReference>
<reference evidence="2 3" key="1">
    <citation type="submission" date="2015-09" db="EMBL/GenBank/DDBJ databases">
        <authorList>
            <consortium name="Pathogen Informatics"/>
        </authorList>
    </citation>
    <scope>NUCLEOTIDE SEQUENCE [LARGE SCALE GENOMIC DNA]</scope>
    <source>
        <strain evidence="2 3">2789STDY5608866</strain>
    </source>
</reference>
<proteinExistence type="predicted"/>
<dbReference type="InterPro" id="IPR026870">
    <property type="entry name" value="Zinc_ribbon_dom"/>
</dbReference>
<protein>
    <recommendedName>
        <fullName evidence="1">Zinc-ribbon domain-containing protein</fullName>
    </recommendedName>
</protein>
<name>A0A174AFP8_9FIRM</name>
<gene>
    <name evidence="2" type="ORF">ERS852423_01654</name>
</gene>
<accession>A0A174AFP8</accession>
<sequence>MENDRTVLVNEEKMNTKDILEQAYMELGKEYYEGAFEDPLPQLLPLFEKINTIKNNMSGKKQTEGRCPKCGKPVGAGDMFCGNCGEKIG</sequence>
<evidence type="ECO:0000259" key="1">
    <source>
        <dbReference type="Pfam" id="PF13240"/>
    </source>
</evidence>
<evidence type="ECO:0000313" key="3">
    <source>
        <dbReference type="Proteomes" id="UP000095439"/>
    </source>
</evidence>
<organism evidence="2 3">
    <name type="scientific">Dorea longicatena</name>
    <dbReference type="NCBI Taxonomy" id="88431"/>
    <lineage>
        <taxon>Bacteria</taxon>
        <taxon>Bacillati</taxon>
        <taxon>Bacillota</taxon>
        <taxon>Clostridia</taxon>
        <taxon>Lachnospirales</taxon>
        <taxon>Lachnospiraceae</taxon>
        <taxon>Dorea</taxon>
    </lineage>
</organism>